<dbReference type="KEGG" id="psoj:PHYSODRAFT_261333"/>
<gene>
    <name evidence="2" type="ORF">PHYSODRAFT_261333</name>
</gene>
<dbReference type="RefSeq" id="XP_009527412.1">
    <property type="nucleotide sequence ID" value="XM_009529117.1"/>
</dbReference>
<evidence type="ECO:0000313" key="2">
    <source>
        <dbReference type="EMBL" id="EGZ18354.1"/>
    </source>
</evidence>
<dbReference type="GeneID" id="20639270"/>
<evidence type="ECO:0000256" key="1">
    <source>
        <dbReference type="SAM" id="MobiDB-lite"/>
    </source>
</evidence>
<organism evidence="2 3">
    <name type="scientific">Phytophthora sojae (strain P6497)</name>
    <name type="common">Soybean stem and root rot agent</name>
    <name type="synonym">Phytophthora megasperma f. sp. glycines</name>
    <dbReference type="NCBI Taxonomy" id="1094619"/>
    <lineage>
        <taxon>Eukaryota</taxon>
        <taxon>Sar</taxon>
        <taxon>Stramenopiles</taxon>
        <taxon>Oomycota</taxon>
        <taxon>Peronosporomycetes</taxon>
        <taxon>Peronosporales</taxon>
        <taxon>Peronosporaceae</taxon>
        <taxon>Phytophthora</taxon>
    </lineage>
</organism>
<dbReference type="EMBL" id="JH159154">
    <property type="protein sequence ID" value="EGZ18354.1"/>
    <property type="molecule type" value="Genomic_DNA"/>
</dbReference>
<feature type="compositionally biased region" description="Basic residues" evidence="1">
    <location>
        <begin position="117"/>
        <end position="129"/>
    </location>
</feature>
<feature type="region of interest" description="Disordered" evidence="1">
    <location>
        <begin position="1"/>
        <end position="144"/>
    </location>
</feature>
<dbReference type="AlphaFoldDB" id="G4ZDL5"/>
<evidence type="ECO:0000313" key="3">
    <source>
        <dbReference type="Proteomes" id="UP000002640"/>
    </source>
</evidence>
<reference evidence="2 3" key="1">
    <citation type="journal article" date="2006" name="Science">
        <title>Phytophthora genome sequences uncover evolutionary origins and mechanisms of pathogenesis.</title>
        <authorList>
            <person name="Tyler B.M."/>
            <person name="Tripathy S."/>
            <person name="Zhang X."/>
            <person name="Dehal P."/>
            <person name="Jiang R.H."/>
            <person name="Aerts A."/>
            <person name="Arredondo F.D."/>
            <person name="Baxter L."/>
            <person name="Bensasson D."/>
            <person name="Beynon J.L."/>
            <person name="Chapman J."/>
            <person name="Damasceno C.M."/>
            <person name="Dorrance A.E."/>
            <person name="Dou D."/>
            <person name="Dickerman A.W."/>
            <person name="Dubchak I.L."/>
            <person name="Garbelotto M."/>
            <person name="Gijzen M."/>
            <person name="Gordon S.G."/>
            <person name="Govers F."/>
            <person name="Grunwald N.J."/>
            <person name="Huang W."/>
            <person name="Ivors K.L."/>
            <person name="Jones R.W."/>
            <person name="Kamoun S."/>
            <person name="Krampis K."/>
            <person name="Lamour K.H."/>
            <person name="Lee M.K."/>
            <person name="McDonald W.H."/>
            <person name="Medina M."/>
            <person name="Meijer H.J."/>
            <person name="Nordberg E.K."/>
            <person name="Maclean D.J."/>
            <person name="Ospina-Giraldo M.D."/>
            <person name="Morris P.F."/>
            <person name="Phuntumart V."/>
            <person name="Putnam N.H."/>
            <person name="Rash S."/>
            <person name="Rose J.K."/>
            <person name="Sakihama Y."/>
            <person name="Salamov A.A."/>
            <person name="Savidor A."/>
            <person name="Scheuring C.F."/>
            <person name="Smith B.M."/>
            <person name="Sobral B.W."/>
            <person name="Terry A."/>
            <person name="Torto-Alalibo T.A."/>
            <person name="Win J."/>
            <person name="Xu Z."/>
            <person name="Zhang H."/>
            <person name="Grigoriev I.V."/>
            <person name="Rokhsar D.S."/>
            <person name="Boore J.L."/>
        </authorList>
    </citation>
    <scope>NUCLEOTIDE SEQUENCE [LARGE SCALE GENOMIC DNA]</scope>
    <source>
        <strain evidence="2 3">P6497</strain>
    </source>
</reference>
<name>G4ZDL5_PHYSP</name>
<proteinExistence type="predicted"/>
<sequence length="280" mass="30220">MVRVPGSLGDAGFHRESQDDAHVSNESGNEAPTELGSPAASLKNGSSNQQSARRISTGGSEADRDDPDLEEKPLPPPQVLPRTPAGRAAKHDPPDEHPAAKAVGSSAKNPAQTKGAMSKKKTRAARKKLRAPDAEPEDRSMTKATWTQSKLEVAYRRIVLQDFLRDHPVMQILQLQVPEGLTGPIQAPSLTMNKLEAATGLLRLAQEAGLAVGVFEAKDLFGLELDTIRLAAAALFNKLKPIVGEKEALEPIQPNYAKGANHQRQSTIRDLPPTSRPRRK</sequence>
<protein>
    <submittedName>
        <fullName evidence="2">Uncharacterized protein</fullName>
    </submittedName>
</protein>
<dbReference type="Proteomes" id="UP000002640">
    <property type="component" value="Unassembled WGS sequence"/>
</dbReference>
<feature type="compositionally biased region" description="Basic and acidic residues" evidence="1">
    <location>
        <begin position="89"/>
        <end position="99"/>
    </location>
</feature>
<feature type="region of interest" description="Disordered" evidence="1">
    <location>
        <begin position="253"/>
        <end position="280"/>
    </location>
</feature>
<feature type="compositionally biased region" description="Polar residues" evidence="1">
    <location>
        <begin position="43"/>
        <end position="59"/>
    </location>
</feature>
<feature type="compositionally biased region" description="Basic and acidic residues" evidence="1">
    <location>
        <begin position="130"/>
        <end position="141"/>
    </location>
</feature>
<feature type="compositionally biased region" description="Basic and acidic residues" evidence="1">
    <location>
        <begin position="12"/>
        <end position="23"/>
    </location>
</feature>
<dbReference type="InParanoid" id="G4ZDL5"/>
<accession>G4ZDL5</accession>
<keyword evidence="3" id="KW-1185">Reference proteome</keyword>